<dbReference type="EMBL" id="JBHUDJ010000002">
    <property type="protein sequence ID" value="MFD1586697.1"/>
    <property type="molecule type" value="Genomic_DNA"/>
</dbReference>
<comment type="caution">
    <text evidence="5">Lacks conserved residue(s) required for the propagation of feature annotation.</text>
</comment>
<keyword evidence="4 5" id="KW-0472">Membrane</keyword>
<reference evidence="6 7" key="1">
    <citation type="journal article" date="2019" name="Int. J. Syst. Evol. Microbiol.">
        <title>The Global Catalogue of Microorganisms (GCM) 10K type strain sequencing project: providing services to taxonomists for standard genome sequencing and annotation.</title>
        <authorList>
            <consortium name="The Broad Institute Genomics Platform"/>
            <consortium name="The Broad Institute Genome Sequencing Center for Infectious Disease"/>
            <person name="Wu L."/>
            <person name="Ma J."/>
        </authorList>
    </citation>
    <scope>NUCLEOTIDE SEQUENCE [LARGE SCALE GENOMIC DNA]</scope>
    <source>
        <strain evidence="6 7">CGMCC 1.12125</strain>
    </source>
</reference>
<keyword evidence="5" id="KW-1003">Cell membrane</keyword>
<feature type="transmembrane region" description="Helical" evidence="5">
    <location>
        <begin position="686"/>
        <end position="703"/>
    </location>
</feature>
<accession>A0ABD6C8R0</accession>
<feature type="transmembrane region" description="Helical" evidence="5">
    <location>
        <begin position="178"/>
        <end position="202"/>
    </location>
</feature>
<evidence type="ECO:0000313" key="6">
    <source>
        <dbReference type="EMBL" id="MFD1586697.1"/>
    </source>
</evidence>
<evidence type="ECO:0000256" key="2">
    <source>
        <dbReference type="ARBA" id="ARBA00022692"/>
    </source>
</evidence>
<feature type="transmembrane region" description="Helical" evidence="5">
    <location>
        <begin position="331"/>
        <end position="353"/>
    </location>
</feature>
<feature type="transmembrane region" description="Helical" evidence="5">
    <location>
        <begin position="34"/>
        <end position="53"/>
    </location>
</feature>
<feature type="transmembrane region" description="Helical" evidence="5">
    <location>
        <begin position="214"/>
        <end position="231"/>
    </location>
</feature>
<keyword evidence="7" id="KW-1185">Reference proteome</keyword>
<comment type="subunit">
    <text evidence="5">Forms a complex with TatA.</text>
</comment>
<feature type="transmembrane region" description="Helical" evidence="5">
    <location>
        <begin position="84"/>
        <end position="106"/>
    </location>
</feature>
<feature type="transmembrane region" description="Helical" evidence="5">
    <location>
        <begin position="601"/>
        <end position="633"/>
    </location>
</feature>
<dbReference type="PRINTS" id="PR01840">
    <property type="entry name" value="TATCFAMILY"/>
</dbReference>
<feature type="transmembrane region" description="Helical" evidence="5">
    <location>
        <begin position="568"/>
        <end position="589"/>
    </location>
</feature>
<gene>
    <name evidence="5" type="primary">tatC</name>
    <name evidence="6" type="ORF">ACFR9U_06855</name>
</gene>
<dbReference type="GO" id="GO:0008320">
    <property type="term" value="F:protein transmembrane transporter activity"/>
    <property type="evidence" value="ECO:0007669"/>
    <property type="project" value="UniProtKB-UniRule"/>
</dbReference>
<feature type="transmembrane region" description="Helical" evidence="5">
    <location>
        <begin position="237"/>
        <end position="257"/>
    </location>
</feature>
<feature type="transmembrane region" description="Helical" evidence="5">
    <location>
        <begin position="277"/>
        <end position="295"/>
    </location>
</feature>
<dbReference type="PANTHER" id="PTHR30371:SF0">
    <property type="entry name" value="SEC-INDEPENDENT PROTEIN TRANSLOCASE PROTEIN TATC, CHLOROPLASTIC-RELATED"/>
    <property type="match status" value="1"/>
</dbReference>
<evidence type="ECO:0000256" key="5">
    <source>
        <dbReference type="HAMAP-Rule" id="MF_00902"/>
    </source>
</evidence>
<dbReference type="Pfam" id="PF00902">
    <property type="entry name" value="TatC"/>
    <property type="match status" value="2"/>
</dbReference>
<keyword evidence="5" id="KW-0653">Protein transport</keyword>
<feature type="transmembrane region" description="Helical" evidence="5">
    <location>
        <begin position="709"/>
        <end position="732"/>
    </location>
</feature>
<evidence type="ECO:0000313" key="7">
    <source>
        <dbReference type="Proteomes" id="UP001597119"/>
    </source>
</evidence>
<keyword evidence="3 5" id="KW-1133">Transmembrane helix</keyword>
<dbReference type="HAMAP" id="MF_00902">
    <property type="entry name" value="TatC"/>
    <property type="match status" value="1"/>
</dbReference>
<name>A0ABD6C8R0_9EURY</name>
<dbReference type="GO" id="GO:0043953">
    <property type="term" value="P:protein transport by the Tat complex"/>
    <property type="evidence" value="ECO:0007669"/>
    <property type="project" value="UniProtKB-UniRule"/>
</dbReference>
<evidence type="ECO:0000256" key="3">
    <source>
        <dbReference type="ARBA" id="ARBA00022989"/>
    </source>
</evidence>
<feature type="transmembrane region" description="Helical" evidence="5">
    <location>
        <begin position="509"/>
        <end position="528"/>
    </location>
</feature>
<evidence type="ECO:0000256" key="4">
    <source>
        <dbReference type="ARBA" id="ARBA00023136"/>
    </source>
</evidence>
<comment type="function">
    <text evidence="5">Part of the twin-arginine translocation (Tat) system that transports large folded proteins containing a characteristic twin-arginine motif in their signal peptide across membranes.</text>
</comment>
<feature type="transmembrane region" description="Helical" evidence="5">
    <location>
        <begin position="653"/>
        <end position="674"/>
    </location>
</feature>
<keyword evidence="2 5" id="KW-0812">Transmembrane</keyword>
<dbReference type="Proteomes" id="UP001597119">
    <property type="component" value="Unassembled WGS sequence"/>
</dbReference>
<comment type="similarity">
    <text evidence="5">Belongs to the TatC family.</text>
</comment>
<protein>
    <recommendedName>
        <fullName evidence="5">Sec-independent protein translocase protein TatC</fullName>
    </recommendedName>
</protein>
<dbReference type="InterPro" id="IPR002033">
    <property type="entry name" value="TatC"/>
</dbReference>
<feature type="transmembrane region" description="Helical" evidence="5">
    <location>
        <begin position="127"/>
        <end position="158"/>
    </location>
</feature>
<sequence length="749" mass="80901">MSGAVGDDTRQSIQSGRETVGAMLSAAQSDLQKVFIVAVIGLMGTIYVLRRFVWGMLKDDLFRRMPDYVRSQTEVVAITPFDVILLQVKIGLVVGLLLAIPVFIWFSRDALRRRGYWPGERVARWKLAVILLLAVVLLIAGVSYAYFLFFPLMFNFLATNAVQVGFKPTYSIVKWAQFIFLLTISFGLAAQLPLVMSALSYTGIVRYETFRDKWRYAVVGIFVFGALFSPPDPFTQVMWAIPLVLLYAFSLQMAKLVTIAKRSSDQVDVTGVVRERWNVVAGVAFLALVGVYAFFARGGVELVNRALGQLPAEYRFQVATLGQATGLPDEIAAGIAAVVVALVATGIVLFSLVMKSLSEADRAAYGSPAAPASAGSPAAIDVENLTAGGVRAAPPEAFQEMSEEESLAYAREAMDEDDPEKAQAILDRFDEVQEQVEAREEAAAAAGGAAAGAAAGAGGQGGDDGGSGTMTETAAGMMNAFTEDETTEEDIGGYYYDVAFILESLTSKAFRIVGLFMLVLAGTFGWLYTGGIRKVKNTFFSQMPAGLQPDVEIVTLHPVEALIFEIKFSTLLAAVVTIPLVLYYAWPALKERGLVRGDPRVMLVWGGSLILGVVGGSLLGFLYVAPSIISWLAADVVQSNMIIAYRINNFGWLVIYTTVGIGLIAEIPVSMVLFHLGGVLSYHTMVGYWRQVVVTVFAVAAFVSPRGVFTMLLLAVPATVAFLVGLLLLWLITFGGRRGRPKPEQATAD</sequence>
<comment type="subcellular location">
    <subcellularLocation>
        <location evidence="5">Cell membrane</location>
        <topology evidence="5">Multi-pass membrane protein</topology>
    </subcellularLocation>
    <subcellularLocation>
        <location evidence="1">Membrane</location>
        <topology evidence="1">Multi-pass membrane protein</topology>
    </subcellularLocation>
</comment>
<keyword evidence="5" id="KW-0813">Transport</keyword>
<proteinExistence type="inferred from homology"/>
<dbReference type="GO" id="GO:0033281">
    <property type="term" value="C:TAT protein transport complex"/>
    <property type="evidence" value="ECO:0007669"/>
    <property type="project" value="UniProtKB-UniRule"/>
</dbReference>
<comment type="caution">
    <text evidence="6">The sequence shown here is derived from an EMBL/GenBank/DDBJ whole genome shotgun (WGS) entry which is preliminary data.</text>
</comment>
<evidence type="ECO:0000256" key="1">
    <source>
        <dbReference type="ARBA" id="ARBA00004141"/>
    </source>
</evidence>
<dbReference type="PANTHER" id="PTHR30371">
    <property type="entry name" value="SEC-INDEPENDENT PROTEIN TRANSLOCASE PROTEIN TATC"/>
    <property type="match status" value="1"/>
</dbReference>
<dbReference type="RefSeq" id="WP_247379174.1">
    <property type="nucleotide sequence ID" value="NZ_JALLGV010000007.1"/>
</dbReference>
<keyword evidence="5" id="KW-0811">Translocation</keyword>
<dbReference type="AlphaFoldDB" id="A0ABD6C8R0"/>
<organism evidence="6 7">
    <name type="scientific">Halorientalis brevis</name>
    <dbReference type="NCBI Taxonomy" id="1126241"/>
    <lineage>
        <taxon>Archaea</taxon>
        <taxon>Methanobacteriati</taxon>
        <taxon>Methanobacteriota</taxon>
        <taxon>Stenosarchaea group</taxon>
        <taxon>Halobacteria</taxon>
        <taxon>Halobacteriales</taxon>
        <taxon>Haloarculaceae</taxon>
        <taxon>Halorientalis</taxon>
    </lineage>
</organism>